<keyword evidence="3" id="KW-1185">Reference proteome</keyword>
<organism evidence="2 3">
    <name type="scientific">Olivibacter domesticus</name>
    <name type="common">Pseudosphingobacterium domesticum</name>
    <dbReference type="NCBI Taxonomy" id="407022"/>
    <lineage>
        <taxon>Bacteria</taxon>
        <taxon>Pseudomonadati</taxon>
        <taxon>Bacteroidota</taxon>
        <taxon>Sphingobacteriia</taxon>
        <taxon>Sphingobacteriales</taxon>
        <taxon>Sphingobacteriaceae</taxon>
        <taxon>Olivibacter</taxon>
    </lineage>
</organism>
<dbReference type="EMBL" id="FOAF01000001">
    <property type="protein sequence ID" value="SEK55025.1"/>
    <property type="molecule type" value="Genomic_DNA"/>
</dbReference>
<proteinExistence type="predicted"/>
<dbReference type="PANTHER" id="PTHR43792">
    <property type="entry name" value="GNAT FAMILY, PUTATIVE (AFU_ORTHOLOGUE AFUA_3G00765)-RELATED-RELATED"/>
    <property type="match status" value="1"/>
</dbReference>
<dbReference type="AlphaFoldDB" id="A0A1H7I3D9"/>
<dbReference type="SUPFAM" id="SSF55729">
    <property type="entry name" value="Acyl-CoA N-acyltransferases (Nat)"/>
    <property type="match status" value="1"/>
</dbReference>
<dbReference type="STRING" id="407022.SAMN05661044_00518"/>
<dbReference type="Proteomes" id="UP000199421">
    <property type="component" value="Unassembled WGS sequence"/>
</dbReference>
<evidence type="ECO:0000259" key="1">
    <source>
        <dbReference type="Pfam" id="PF13302"/>
    </source>
</evidence>
<evidence type="ECO:0000313" key="3">
    <source>
        <dbReference type="Proteomes" id="UP000199421"/>
    </source>
</evidence>
<feature type="domain" description="N-acetyltransferase" evidence="1">
    <location>
        <begin position="54"/>
        <end position="188"/>
    </location>
</feature>
<dbReference type="InterPro" id="IPR016181">
    <property type="entry name" value="Acyl_CoA_acyltransferase"/>
</dbReference>
<dbReference type="GO" id="GO:0016747">
    <property type="term" value="F:acyltransferase activity, transferring groups other than amino-acyl groups"/>
    <property type="evidence" value="ECO:0007669"/>
    <property type="project" value="InterPro"/>
</dbReference>
<evidence type="ECO:0000313" key="2">
    <source>
        <dbReference type="EMBL" id="SEK55025.1"/>
    </source>
</evidence>
<sequence>MHVYLKIILIKNQDLKQSGDVFVPTISIEGAPARNYCFTNLIKDMDNLKAEPIIIRKLSQANSEIFTNIYTRPDLFWKINVDDNSDKESAEEFTKRMLWMCKYIYTIRLKHDPDTVLGSCVLYNWNKKTKEIYFGGALDPKYWGMGIMPSAFNQMVEMAKYCIGASFIKIRISDDNKPASRMVEKLGFFNAFKDNGLVTYTRPVDLPASTAKLINKGKGFQQAI</sequence>
<keyword evidence="2" id="KW-0808">Transferase</keyword>
<reference evidence="3" key="1">
    <citation type="submission" date="2016-10" db="EMBL/GenBank/DDBJ databases">
        <authorList>
            <person name="Varghese N."/>
            <person name="Submissions S."/>
        </authorList>
    </citation>
    <scope>NUCLEOTIDE SEQUENCE [LARGE SCALE GENOMIC DNA]</scope>
    <source>
        <strain evidence="3">DSM 18733</strain>
    </source>
</reference>
<dbReference type="InterPro" id="IPR051531">
    <property type="entry name" value="N-acetyltransferase"/>
</dbReference>
<accession>A0A1H7I3D9</accession>
<dbReference type="Pfam" id="PF13302">
    <property type="entry name" value="Acetyltransf_3"/>
    <property type="match status" value="1"/>
</dbReference>
<protein>
    <submittedName>
        <fullName evidence="2">Protein N-acetyltransferase, RimJ/RimL family</fullName>
    </submittedName>
</protein>
<name>A0A1H7I3D9_OLID1</name>
<dbReference type="Gene3D" id="3.40.630.30">
    <property type="match status" value="1"/>
</dbReference>
<dbReference type="InterPro" id="IPR000182">
    <property type="entry name" value="GNAT_dom"/>
</dbReference>
<gene>
    <name evidence="2" type="ORF">SAMN05661044_00518</name>
</gene>